<accession>A0ACC2RT26</accession>
<gene>
    <name evidence="1" type="primary">MRS4_3</name>
    <name evidence="1" type="ORF">DSO57_1026101</name>
</gene>
<evidence type="ECO:0000313" key="2">
    <source>
        <dbReference type="Proteomes" id="UP001165960"/>
    </source>
</evidence>
<organism evidence="1 2">
    <name type="scientific">Entomophthora muscae</name>
    <dbReference type="NCBI Taxonomy" id="34485"/>
    <lineage>
        <taxon>Eukaryota</taxon>
        <taxon>Fungi</taxon>
        <taxon>Fungi incertae sedis</taxon>
        <taxon>Zoopagomycota</taxon>
        <taxon>Entomophthoromycotina</taxon>
        <taxon>Entomophthoromycetes</taxon>
        <taxon>Entomophthorales</taxon>
        <taxon>Entomophthoraceae</taxon>
        <taxon>Entomophthora</taxon>
    </lineage>
</organism>
<dbReference type="Proteomes" id="UP001165960">
    <property type="component" value="Unassembled WGS sequence"/>
</dbReference>
<keyword evidence="2" id="KW-1185">Reference proteome</keyword>
<name>A0ACC2RT26_9FUNG</name>
<comment type="caution">
    <text evidence="1">The sequence shown here is derived from an EMBL/GenBank/DDBJ whole genome shotgun (WGS) entry which is preliminary data.</text>
</comment>
<sequence length="298" mass="32403">MTEVDYEALPENTPFSVQLAAGALAGITEHIVMHPLDSIKTRMQVLSTNPQAVYTNMLQAFTRISATEGAMTLWRGAGSVVMGAGPAHALYFGTYEQTKKLFNSSGHSHTGIAAAGACSSIVSDAFMNPFDVIKQRMQIHGSQYSNIFICAKDLFKREGITAFYISYPTTLAMTVPFQAIQFTTYEAVSDYLNPNKGYNPTSHVLAGGLAGAIAAAVTTPLDVTKTLLQTRGSSTDPEILKTSGMIKAARLIYTREGLKGFTRGLAPRVMSHMPSTALCWSAYEYFKWFLKADDTMTM</sequence>
<evidence type="ECO:0000313" key="1">
    <source>
        <dbReference type="EMBL" id="KAJ9053251.1"/>
    </source>
</evidence>
<proteinExistence type="predicted"/>
<protein>
    <submittedName>
        <fullName evidence="1">Fe(2+) transporter</fullName>
    </submittedName>
</protein>
<dbReference type="EMBL" id="QTSX02006540">
    <property type="protein sequence ID" value="KAJ9053251.1"/>
    <property type="molecule type" value="Genomic_DNA"/>
</dbReference>
<reference evidence="1" key="1">
    <citation type="submission" date="2022-04" db="EMBL/GenBank/DDBJ databases">
        <title>Genome of the entomopathogenic fungus Entomophthora muscae.</title>
        <authorList>
            <person name="Elya C."/>
            <person name="Lovett B.R."/>
            <person name="Lee E."/>
            <person name="Macias A.M."/>
            <person name="Hajek A.E."/>
            <person name="De Bivort B.L."/>
            <person name="Kasson M.T."/>
            <person name="De Fine Licht H.H."/>
            <person name="Stajich J.E."/>
        </authorList>
    </citation>
    <scope>NUCLEOTIDE SEQUENCE</scope>
    <source>
        <strain evidence="1">Berkeley</strain>
    </source>
</reference>